<organism evidence="3">
    <name type="scientific">Hungatella hathewayi</name>
    <dbReference type="NCBI Taxonomy" id="154046"/>
    <lineage>
        <taxon>Bacteria</taxon>
        <taxon>Bacillati</taxon>
        <taxon>Bacillota</taxon>
        <taxon>Clostridia</taxon>
        <taxon>Lachnospirales</taxon>
        <taxon>Lachnospiraceae</taxon>
        <taxon>Hungatella</taxon>
    </lineage>
</organism>
<protein>
    <recommendedName>
        <fullName evidence="2">Tape measure protein N-terminal domain-containing protein</fullName>
    </recommendedName>
</protein>
<feature type="domain" description="Tape measure protein N-terminal" evidence="2">
    <location>
        <begin position="74"/>
        <end position="262"/>
    </location>
</feature>
<dbReference type="AlphaFoldDB" id="A0A6N3A3A2"/>
<keyword evidence="1" id="KW-0472">Membrane</keyword>
<proteinExistence type="predicted"/>
<evidence type="ECO:0000259" key="2">
    <source>
        <dbReference type="Pfam" id="PF20155"/>
    </source>
</evidence>
<keyword evidence="1" id="KW-0812">Transmembrane</keyword>
<accession>A0A6N3A3A2</accession>
<evidence type="ECO:0000313" key="3">
    <source>
        <dbReference type="EMBL" id="VYT84678.1"/>
    </source>
</evidence>
<dbReference type="InterPro" id="IPR013491">
    <property type="entry name" value="Tape_meas_N"/>
</dbReference>
<sequence>MPTLSAMFRLMDGYSTTINKFIGKVDAASTKTLGASKNTDKLNDSMDRTGRVAGAASSGIAKFVGAIASLAAVKKVVDLTDSYTNTNARLAMITGSLEEQKALQDDIFAAANRARGQYDDMANAVAKMKMLAGDAFGSNQEAIGFTELLQKSLKVSGAGTSEQQSAFLQLTQAMASGKLQGDEFRSIMENAPMVANAIAKYLNVSKGELKELSSDGAITAEIIKNAMFDSADDINKKFKTMPQTFGDVWNRIKNAGTQAFGGVFEKINGILNSNTGQQAINNLIGAIYLAGDATEKFIDFCVTAWPMVSPFIWAAAAALGAYVLVLGISNGLALISAVRTGAQAVCVGLYALALWATTGAAWGAVTAELGLTEAQLGVNAAMYACPIVWIVGLILVLIAVFYGAIAAVNHFTGSTISATGIIGAVIGGWVAAVINYFIMMYNIIAEVVNFFANVWNDPIGAVKILFYDLASTVIGYIAEMARSIETIINRIPGVNVQISAGLDNFKEGLEKAAAVAKDATDWKEIVQKKDFLNGADFANKGYDIGAGLADRISNPFSGFAPSGVGEFDYSQFATDGSPATVKGKGKNGAVKVENEEDIEWMRKLAERDYIARISQNTLAPNIMVEFSGPITKEADTDNIMSHVSEQLKEMIATAPEGGPA</sequence>
<reference evidence="3" key="1">
    <citation type="submission" date="2019-11" db="EMBL/GenBank/DDBJ databases">
        <authorList>
            <person name="Feng L."/>
        </authorList>
    </citation>
    <scope>NUCLEOTIDE SEQUENCE</scope>
    <source>
        <strain evidence="3">ChathewayiLFYP18</strain>
    </source>
</reference>
<dbReference type="NCBIfam" id="TIGR02675">
    <property type="entry name" value="tape_meas_nterm"/>
    <property type="match status" value="1"/>
</dbReference>
<keyword evidence="1" id="KW-1133">Transmembrane helix</keyword>
<evidence type="ECO:0000256" key="1">
    <source>
        <dbReference type="SAM" id="Phobius"/>
    </source>
</evidence>
<feature type="transmembrane region" description="Helical" evidence="1">
    <location>
        <begin position="387"/>
        <end position="408"/>
    </location>
</feature>
<dbReference type="RefSeq" id="WP_156832394.1">
    <property type="nucleotide sequence ID" value="NZ_CACRUH010000014.1"/>
</dbReference>
<gene>
    <name evidence="3" type="ORF">CHLFYP18_05721</name>
</gene>
<feature type="transmembrane region" description="Helical" evidence="1">
    <location>
        <begin position="420"/>
        <end position="444"/>
    </location>
</feature>
<name>A0A6N3A3A2_9FIRM</name>
<feature type="transmembrane region" description="Helical" evidence="1">
    <location>
        <begin position="311"/>
        <end position="335"/>
    </location>
</feature>
<dbReference type="Pfam" id="PF20155">
    <property type="entry name" value="TMP_3"/>
    <property type="match status" value="1"/>
</dbReference>
<dbReference type="EMBL" id="CACRUH010000014">
    <property type="protein sequence ID" value="VYT84678.1"/>
    <property type="molecule type" value="Genomic_DNA"/>
</dbReference>
<feature type="transmembrane region" description="Helical" evidence="1">
    <location>
        <begin position="347"/>
        <end position="367"/>
    </location>
</feature>